<protein>
    <submittedName>
        <fullName evidence="2">Uncharacterized protein</fullName>
    </submittedName>
</protein>
<dbReference type="OrthoDB" id="5873672at2759"/>
<organism evidence="2 3">
    <name type="scientific">Teladorsagia circumcincta</name>
    <name type="common">Brown stomach worm</name>
    <name type="synonym">Ostertagia circumcincta</name>
    <dbReference type="NCBI Taxonomy" id="45464"/>
    <lineage>
        <taxon>Eukaryota</taxon>
        <taxon>Metazoa</taxon>
        <taxon>Ecdysozoa</taxon>
        <taxon>Nematoda</taxon>
        <taxon>Chromadorea</taxon>
        <taxon>Rhabditida</taxon>
        <taxon>Rhabditina</taxon>
        <taxon>Rhabditomorpha</taxon>
        <taxon>Strongyloidea</taxon>
        <taxon>Trichostrongylidae</taxon>
        <taxon>Teladorsagia</taxon>
    </lineage>
</organism>
<feature type="region of interest" description="Disordered" evidence="1">
    <location>
        <begin position="161"/>
        <end position="185"/>
    </location>
</feature>
<dbReference type="EMBL" id="KZ357329">
    <property type="protein sequence ID" value="PIO59631.1"/>
    <property type="molecule type" value="Genomic_DNA"/>
</dbReference>
<evidence type="ECO:0000313" key="2">
    <source>
        <dbReference type="EMBL" id="PIO59631.1"/>
    </source>
</evidence>
<keyword evidence="3" id="KW-1185">Reference proteome</keyword>
<evidence type="ECO:0000256" key="1">
    <source>
        <dbReference type="SAM" id="MobiDB-lite"/>
    </source>
</evidence>
<reference evidence="2 3" key="1">
    <citation type="submission" date="2015-09" db="EMBL/GenBank/DDBJ databases">
        <title>Draft genome of the parasitic nematode Teladorsagia circumcincta isolate WARC Sus (inbred).</title>
        <authorList>
            <person name="Mitreva M."/>
        </authorList>
    </citation>
    <scope>NUCLEOTIDE SEQUENCE [LARGE SCALE GENOMIC DNA]</scope>
    <source>
        <strain evidence="2 3">S</strain>
    </source>
</reference>
<accession>A0A2G9TNU1</accession>
<proteinExistence type="predicted"/>
<gene>
    <name evidence="2" type="ORF">TELCIR_18902</name>
</gene>
<name>A0A2G9TNU1_TELCI</name>
<sequence length="193" mass="22350">MDVVLHWQEKKGITVFQKITDLYRKILGMSTSPPSEIQKYSVRMNRRSRRNGTLMNLPAKVEETLIGFGEDLLGLGHKELMAAPGASVWASRFYMQLGQTEEERRAEYERLCEERLRWRPELFRALQRALRYYSRRDLRLYEVATTEDGSYLTWIPSNRKSKPGECDGGNDDSGGSGSAKRQAVDDCREIYFL</sequence>
<dbReference type="Proteomes" id="UP000230423">
    <property type="component" value="Unassembled WGS sequence"/>
</dbReference>
<dbReference type="AlphaFoldDB" id="A0A2G9TNU1"/>
<evidence type="ECO:0000313" key="3">
    <source>
        <dbReference type="Proteomes" id="UP000230423"/>
    </source>
</evidence>